<dbReference type="InterPro" id="IPR050194">
    <property type="entry name" value="Glycosyltransferase_grp1"/>
</dbReference>
<feature type="domain" description="Glycosyltransferase subfamily 4-like N-terminal" evidence="1">
    <location>
        <begin position="28"/>
        <end position="197"/>
    </location>
</feature>
<sequence length="420" mass="46858">MIHSANPRQAAPGKVLIIVENLPVPFDRRVWQEATALKDAGYEVSVICPTGRDYQAREETIDGIHVYRHPLPFEASGALGYLVEYSAALFHELRLSLKVLRRHGFDVIHACNPPDLIFLVALVHKVLFGKKFIFDQHDINPELFEVKFGRKGFFHKLLQFFEACTFRTADASLATNETLKRRAIEQGGMPKDKVWVVRSFPDLKKFQRTEPDVATRKGRNHLIGYVGIMARQDGVDLLVEVMHQIVNVQGRSDIGCVIIGNGPDYERLQALSASRGLEDYIEFTGYLSGQPMLAKLSACDIGVIPDPSNACNDKLSMNKVFEYMALGLPFVQFDLPQARIDAGEAAHIVSGTEPEDLAQGISELLADEDKRARMSAYGQERAQREFHWSLEKHAMLAAYRDVLPAAGDIPATSNVPVSSQ</sequence>
<evidence type="ECO:0000313" key="2">
    <source>
        <dbReference type="EMBL" id="MFD1694349.1"/>
    </source>
</evidence>
<protein>
    <submittedName>
        <fullName evidence="2">Glycosyltransferase family 4 protein</fullName>
    </submittedName>
</protein>
<dbReference type="Proteomes" id="UP001597327">
    <property type="component" value="Unassembled WGS sequence"/>
</dbReference>
<name>A0ABW4JRY0_9HYPH</name>
<dbReference type="Pfam" id="PF13579">
    <property type="entry name" value="Glyco_trans_4_4"/>
    <property type="match status" value="1"/>
</dbReference>
<dbReference type="CDD" id="cd03794">
    <property type="entry name" value="GT4_WbuB-like"/>
    <property type="match status" value="1"/>
</dbReference>
<evidence type="ECO:0000313" key="3">
    <source>
        <dbReference type="Proteomes" id="UP001597327"/>
    </source>
</evidence>
<dbReference type="Pfam" id="PF13692">
    <property type="entry name" value="Glyco_trans_1_4"/>
    <property type="match status" value="1"/>
</dbReference>
<dbReference type="PANTHER" id="PTHR45947:SF3">
    <property type="entry name" value="SULFOQUINOVOSYL TRANSFERASE SQD2"/>
    <property type="match status" value="1"/>
</dbReference>
<dbReference type="EMBL" id="JBHUFA010000001">
    <property type="protein sequence ID" value="MFD1694349.1"/>
    <property type="molecule type" value="Genomic_DNA"/>
</dbReference>
<proteinExistence type="predicted"/>
<dbReference type="Gene3D" id="3.40.50.2000">
    <property type="entry name" value="Glycogen Phosphorylase B"/>
    <property type="match status" value="2"/>
</dbReference>
<dbReference type="SUPFAM" id="SSF53756">
    <property type="entry name" value="UDP-Glycosyltransferase/glycogen phosphorylase"/>
    <property type="match status" value="1"/>
</dbReference>
<reference evidence="3" key="1">
    <citation type="journal article" date="2019" name="Int. J. Syst. Evol. Microbiol.">
        <title>The Global Catalogue of Microorganisms (GCM) 10K type strain sequencing project: providing services to taxonomists for standard genome sequencing and annotation.</title>
        <authorList>
            <consortium name="The Broad Institute Genomics Platform"/>
            <consortium name="The Broad Institute Genome Sequencing Center for Infectious Disease"/>
            <person name="Wu L."/>
            <person name="Ma J."/>
        </authorList>
    </citation>
    <scope>NUCLEOTIDE SEQUENCE [LARGE SCALE GENOMIC DNA]</scope>
    <source>
        <strain evidence="3">JCM 3369</strain>
    </source>
</reference>
<evidence type="ECO:0000259" key="1">
    <source>
        <dbReference type="Pfam" id="PF13579"/>
    </source>
</evidence>
<dbReference type="InterPro" id="IPR028098">
    <property type="entry name" value="Glyco_trans_4-like_N"/>
</dbReference>
<dbReference type="RefSeq" id="WP_244304393.1">
    <property type="nucleotide sequence ID" value="NZ_JBHUFA010000001.1"/>
</dbReference>
<organism evidence="2 3">
    <name type="scientific">Roseibium aestuarii</name>
    <dbReference type="NCBI Taxonomy" id="2600299"/>
    <lineage>
        <taxon>Bacteria</taxon>
        <taxon>Pseudomonadati</taxon>
        <taxon>Pseudomonadota</taxon>
        <taxon>Alphaproteobacteria</taxon>
        <taxon>Hyphomicrobiales</taxon>
        <taxon>Stappiaceae</taxon>
        <taxon>Roseibium</taxon>
    </lineage>
</organism>
<comment type="caution">
    <text evidence="2">The sequence shown here is derived from an EMBL/GenBank/DDBJ whole genome shotgun (WGS) entry which is preliminary data.</text>
</comment>
<accession>A0ABW4JRY0</accession>
<keyword evidence="3" id="KW-1185">Reference proteome</keyword>
<dbReference type="PANTHER" id="PTHR45947">
    <property type="entry name" value="SULFOQUINOVOSYL TRANSFERASE SQD2"/>
    <property type="match status" value="1"/>
</dbReference>
<gene>
    <name evidence="2" type="ORF">ACFSC7_02395</name>
</gene>